<evidence type="ECO:0000313" key="1">
    <source>
        <dbReference type="EMBL" id="PVH95384.1"/>
    </source>
</evidence>
<evidence type="ECO:0000313" key="2">
    <source>
        <dbReference type="Proteomes" id="UP000244855"/>
    </source>
</evidence>
<accession>A0A2V1DE39</accession>
<reference evidence="1 2" key="1">
    <citation type="journal article" date="2018" name="Sci. Rep.">
        <title>Comparative genomics provides insights into the lifestyle and reveals functional heterogeneity of dark septate endophytic fungi.</title>
        <authorList>
            <person name="Knapp D.G."/>
            <person name="Nemeth J.B."/>
            <person name="Barry K."/>
            <person name="Hainaut M."/>
            <person name="Henrissat B."/>
            <person name="Johnson J."/>
            <person name="Kuo A."/>
            <person name="Lim J.H.P."/>
            <person name="Lipzen A."/>
            <person name="Nolan M."/>
            <person name="Ohm R.A."/>
            <person name="Tamas L."/>
            <person name="Grigoriev I.V."/>
            <person name="Spatafora J.W."/>
            <person name="Nagy L.G."/>
            <person name="Kovacs G.M."/>
        </authorList>
    </citation>
    <scope>NUCLEOTIDE SEQUENCE [LARGE SCALE GENOMIC DNA]</scope>
    <source>
        <strain evidence="1 2">DSE2036</strain>
    </source>
</reference>
<keyword evidence="2" id="KW-1185">Reference proteome</keyword>
<proteinExistence type="predicted"/>
<protein>
    <submittedName>
        <fullName evidence="1">Uncharacterized protein</fullName>
    </submittedName>
</protein>
<sequence>MFCQTDISIRERNRMTIAITIIHISMYKSCVNWLCVHFYIQLSLAHVVFFTSRQSPECLSERMPSRPSSCSRIYAK</sequence>
<dbReference type="EMBL" id="KZ805498">
    <property type="protein sequence ID" value="PVH95384.1"/>
    <property type="molecule type" value="Genomic_DNA"/>
</dbReference>
<name>A0A2V1DE39_9PLEO</name>
<organism evidence="1 2">
    <name type="scientific">Periconia macrospinosa</name>
    <dbReference type="NCBI Taxonomy" id="97972"/>
    <lineage>
        <taxon>Eukaryota</taxon>
        <taxon>Fungi</taxon>
        <taxon>Dikarya</taxon>
        <taxon>Ascomycota</taxon>
        <taxon>Pezizomycotina</taxon>
        <taxon>Dothideomycetes</taxon>
        <taxon>Pleosporomycetidae</taxon>
        <taxon>Pleosporales</taxon>
        <taxon>Massarineae</taxon>
        <taxon>Periconiaceae</taxon>
        <taxon>Periconia</taxon>
    </lineage>
</organism>
<gene>
    <name evidence="1" type="ORF">DM02DRAFT_149872</name>
</gene>
<dbReference type="Proteomes" id="UP000244855">
    <property type="component" value="Unassembled WGS sequence"/>
</dbReference>
<dbReference type="AlphaFoldDB" id="A0A2V1DE39"/>